<evidence type="ECO:0000256" key="6">
    <source>
        <dbReference type="ARBA" id="ARBA00023157"/>
    </source>
</evidence>
<feature type="signal peptide" evidence="11">
    <location>
        <begin position="1"/>
        <end position="24"/>
    </location>
</feature>
<feature type="region of interest" description="Disordered" evidence="9">
    <location>
        <begin position="246"/>
        <end position="281"/>
    </location>
</feature>
<keyword evidence="10" id="KW-0812">Transmembrane</keyword>
<comment type="similarity">
    <text evidence="8">Belongs to the cysteine-rich repeat secretory protein family. Plasmodesmata-located proteins (PDLD) subfamily.</text>
</comment>
<evidence type="ECO:0000256" key="2">
    <source>
        <dbReference type="ARBA" id="ARBA00022581"/>
    </source>
</evidence>
<evidence type="ECO:0000256" key="5">
    <source>
        <dbReference type="ARBA" id="ARBA00022949"/>
    </source>
</evidence>
<keyword evidence="10" id="KW-1133">Transmembrane helix</keyword>
<keyword evidence="2" id="KW-0945">Host-virus interaction</keyword>
<dbReference type="Pfam" id="PF01657">
    <property type="entry name" value="Stress-antifung"/>
    <property type="match status" value="2"/>
</dbReference>
<dbReference type="GO" id="GO:0005886">
    <property type="term" value="C:plasma membrane"/>
    <property type="evidence" value="ECO:0007669"/>
    <property type="project" value="UniProtKB-SubCell"/>
</dbReference>
<dbReference type="GO" id="GO:0009506">
    <property type="term" value="C:plasmodesma"/>
    <property type="evidence" value="ECO:0007669"/>
    <property type="project" value="UniProtKB-SubCell"/>
</dbReference>
<dbReference type="InterPro" id="IPR038408">
    <property type="entry name" value="GNK2_sf"/>
</dbReference>
<feature type="domain" description="Gnk2-homologous" evidence="12">
    <location>
        <begin position="22"/>
        <end position="130"/>
    </location>
</feature>
<dbReference type="PANTHER" id="PTHR32080">
    <property type="entry name" value="ANTIFUNGAL PROTEIN GINKBILOBIN-2-LIKE"/>
    <property type="match status" value="1"/>
</dbReference>
<dbReference type="STRING" id="35608.A0A2U1Q656"/>
<comment type="subcellular location">
    <subcellularLocation>
        <location evidence="7">Cell junction</location>
        <location evidence="7">Plasmodesma</location>
    </subcellularLocation>
    <subcellularLocation>
        <location evidence="1">Cell membrane</location>
        <topology evidence="1">Single-pass type I membrane protein</topology>
    </subcellularLocation>
</comment>
<evidence type="ECO:0000256" key="1">
    <source>
        <dbReference type="ARBA" id="ARBA00004251"/>
    </source>
</evidence>
<gene>
    <name evidence="13" type="ORF">CTI12_AA069750</name>
</gene>
<dbReference type="PROSITE" id="PS51473">
    <property type="entry name" value="GNK2"/>
    <property type="match status" value="2"/>
</dbReference>
<dbReference type="GO" id="GO:0010497">
    <property type="term" value="P:plasmodesmata-mediated intercellular transport"/>
    <property type="evidence" value="ECO:0007669"/>
    <property type="project" value="TreeGrafter"/>
</dbReference>
<reference evidence="13 14" key="1">
    <citation type="journal article" date="2018" name="Mol. Plant">
        <title>The genome of Artemisia annua provides insight into the evolution of Asteraceae family and artemisinin biosynthesis.</title>
        <authorList>
            <person name="Shen Q."/>
            <person name="Zhang L."/>
            <person name="Liao Z."/>
            <person name="Wang S."/>
            <person name="Yan T."/>
            <person name="Shi P."/>
            <person name="Liu M."/>
            <person name="Fu X."/>
            <person name="Pan Q."/>
            <person name="Wang Y."/>
            <person name="Lv Z."/>
            <person name="Lu X."/>
            <person name="Zhang F."/>
            <person name="Jiang W."/>
            <person name="Ma Y."/>
            <person name="Chen M."/>
            <person name="Hao X."/>
            <person name="Li L."/>
            <person name="Tang Y."/>
            <person name="Lv G."/>
            <person name="Zhou Y."/>
            <person name="Sun X."/>
            <person name="Brodelius P.E."/>
            <person name="Rose J.K.C."/>
            <person name="Tang K."/>
        </authorList>
    </citation>
    <scope>NUCLEOTIDE SEQUENCE [LARGE SCALE GENOMIC DNA]</scope>
    <source>
        <strain evidence="14">cv. Huhao1</strain>
        <tissue evidence="13">Leaf</tissue>
    </source>
</reference>
<evidence type="ECO:0000259" key="12">
    <source>
        <dbReference type="PROSITE" id="PS51473"/>
    </source>
</evidence>
<dbReference type="CDD" id="cd23509">
    <property type="entry name" value="Gnk2-like"/>
    <property type="match status" value="2"/>
</dbReference>
<keyword evidence="14" id="KW-1185">Reference proteome</keyword>
<evidence type="ECO:0000256" key="11">
    <source>
        <dbReference type="SAM" id="SignalP"/>
    </source>
</evidence>
<feature type="compositionally biased region" description="Gly residues" evidence="9">
    <location>
        <begin position="270"/>
        <end position="281"/>
    </location>
</feature>
<keyword evidence="3 11" id="KW-0732">Signal</keyword>
<organism evidence="13 14">
    <name type="scientific">Artemisia annua</name>
    <name type="common">Sweet wormwood</name>
    <dbReference type="NCBI Taxonomy" id="35608"/>
    <lineage>
        <taxon>Eukaryota</taxon>
        <taxon>Viridiplantae</taxon>
        <taxon>Streptophyta</taxon>
        <taxon>Embryophyta</taxon>
        <taxon>Tracheophyta</taxon>
        <taxon>Spermatophyta</taxon>
        <taxon>Magnoliopsida</taxon>
        <taxon>eudicotyledons</taxon>
        <taxon>Gunneridae</taxon>
        <taxon>Pentapetalae</taxon>
        <taxon>asterids</taxon>
        <taxon>campanulids</taxon>
        <taxon>Asterales</taxon>
        <taxon>Asteraceae</taxon>
        <taxon>Asteroideae</taxon>
        <taxon>Anthemideae</taxon>
        <taxon>Artemisiinae</taxon>
        <taxon>Artemisia</taxon>
    </lineage>
</organism>
<comment type="caution">
    <text evidence="13">The sequence shown here is derived from an EMBL/GenBank/DDBJ whole genome shotgun (WGS) entry which is preliminary data.</text>
</comment>
<dbReference type="GO" id="GO:0046739">
    <property type="term" value="P:transport of virus in multicellular host"/>
    <property type="evidence" value="ECO:0007669"/>
    <property type="project" value="TreeGrafter"/>
</dbReference>
<keyword evidence="10" id="KW-0472">Membrane</keyword>
<keyword evidence="5" id="KW-0965">Cell junction</keyword>
<keyword evidence="4" id="KW-0677">Repeat</keyword>
<feature type="transmembrane region" description="Helical" evidence="10">
    <location>
        <begin position="288"/>
        <end position="308"/>
    </location>
</feature>
<dbReference type="InterPro" id="IPR051378">
    <property type="entry name" value="Cell2Cell_Antifungal"/>
</dbReference>
<dbReference type="EMBL" id="PKPP01000379">
    <property type="protein sequence ID" value="PWA93494.1"/>
    <property type="molecule type" value="Genomic_DNA"/>
</dbReference>
<dbReference type="Proteomes" id="UP000245207">
    <property type="component" value="Unassembled WGS sequence"/>
</dbReference>
<sequence length="332" mass="35054">MALPKTHFFLLFHVIITLTTTTSAASNDLTTLIYKGCANQNFQTNPTQTLTTLFNNLVQRSSSLNFFKATVNSTIPVTGLYQCRGDLSHADCNTCVQTLQNTIQTVCDPNTLAARAHLTGCYMLYEALNFPQAPDTEVLYKKCGSGRVGGSGSGGGSGFEEKMEVVFGMVVKGVGEGKGYYAGGYERVYVLGQCEGDLGEGECVNCVRNASLVAKGECLDNGFVSGHVYLQRCWLSYTFYPDGVPGGGDDSGSRNGDSGGGAPVETGAAEVGGGGGGGGGKRNTEKTVAIVFGGLAVVLLLVAFLLVVKSAFKKKEHYYYHGDHAGHHHVGH</sequence>
<evidence type="ECO:0000256" key="7">
    <source>
        <dbReference type="ARBA" id="ARBA00024184"/>
    </source>
</evidence>
<evidence type="ECO:0000256" key="3">
    <source>
        <dbReference type="ARBA" id="ARBA00022729"/>
    </source>
</evidence>
<dbReference type="Gene3D" id="3.30.430.20">
    <property type="entry name" value="Gnk2 domain, C-X8-C-X2-C motif"/>
    <property type="match status" value="2"/>
</dbReference>
<evidence type="ECO:0000256" key="9">
    <source>
        <dbReference type="SAM" id="MobiDB-lite"/>
    </source>
</evidence>
<proteinExistence type="inferred from homology"/>
<evidence type="ECO:0000256" key="8">
    <source>
        <dbReference type="ARBA" id="ARBA00038393"/>
    </source>
</evidence>
<name>A0A2U1Q656_ARTAN</name>
<keyword evidence="6" id="KW-1015">Disulfide bond</keyword>
<dbReference type="PANTHER" id="PTHR32080:SF36">
    <property type="entry name" value="PLASMODESMATA-LOCATED PROTEIN 1"/>
    <property type="match status" value="1"/>
</dbReference>
<evidence type="ECO:0000313" key="13">
    <source>
        <dbReference type="EMBL" id="PWA93494.1"/>
    </source>
</evidence>
<feature type="domain" description="Gnk2-homologous" evidence="12">
    <location>
        <begin position="140"/>
        <end position="242"/>
    </location>
</feature>
<evidence type="ECO:0000256" key="4">
    <source>
        <dbReference type="ARBA" id="ARBA00022737"/>
    </source>
</evidence>
<dbReference type="AlphaFoldDB" id="A0A2U1Q656"/>
<accession>A0A2U1Q656</accession>
<feature type="chain" id="PRO_5015632327" evidence="11">
    <location>
        <begin position="25"/>
        <end position="332"/>
    </location>
</feature>
<protein>
    <submittedName>
        <fullName evidence="13">Gnk2-homologous domain-containing protein</fullName>
    </submittedName>
</protein>
<evidence type="ECO:0000256" key="10">
    <source>
        <dbReference type="SAM" id="Phobius"/>
    </source>
</evidence>
<dbReference type="InterPro" id="IPR002902">
    <property type="entry name" value="GNK2"/>
</dbReference>
<evidence type="ECO:0000313" key="14">
    <source>
        <dbReference type="Proteomes" id="UP000245207"/>
    </source>
</evidence>